<proteinExistence type="predicted"/>
<dbReference type="RefSeq" id="WP_123211122.1">
    <property type="nucleotide sequence ID" value="NZ_RJVO01000002.1"/>
</dbReference>
<keyword evidence="1" id="KW-0472">Membrane</keyword>
<name>A0A3N0VH48_9GAMM</name>
<evidence type="ECO:0000313" key="3">
    <source>
        <dbReference type="Proteomes" id="UP000282106"/>
    </source>
</evidence>
<evidence type="ECO:0000256" key="1">
    <source>
        <dbReference type="SAM" id="Phobius"/>
    </source>
</evidence>
<keyword evidence="1" id="KW-1133">Transmembrane helix</keyword>
<comment type="caution">
    <text evidence="2">The sequence shown here is derived from an EMBL/GenBank/DDBJ whole genome shotgun (WGS) entry which is preliminary data.</text>
</comment>
<keyword evidence="1" id="KW-0812">Transmembrane</keyword>
<protein>
    <submittedName>
        <fullName evidence="2">DUF998 domain-containing protein</fullName>
    </submittedName>
</protein>
<keyword evidence="3" id="KW-1185">Reference proteome</keyword>
<organism evidence="2 3">
    <name type="scientific">Stagnimonas aquatica</name>
    <dbReference type="NCBI Taxonomy" id="2689987"/>
    <lineage>
        <taxon>Bacteria</taxon>
        <taxon>Pseudomonadati</taxon>
        <taxon>Pseudomonadota</taxon>
        <taxon>Gammaproteobacteria</taxon>
        <taxon>Nevskiales</taxon>
        <taxon>Nevskiaceae</taxon>
        <taxon>Stagnimonas</taxon>
    </lineage>
</organism>
<dbReference type="InParanoid" id="A0A3N0VH48"/>
<feature type="transmembrane region" description="Helical" evidence="1">
    <location>
        <begin position="164"/>
        <end position="183"/>
    </location>
</feature>
<feature type="transmembrane region" description="Helical" evidence="1">
    <location>
        <begin position="51"/>
        <end position="71"/>
    </location>
</feature>
<dbReference type="EMBL" id="RJVO01000002">
    <property type="protein sequence ID" value="ROH92079.1"/>
    <property type="molecule type" value="Genomic_DNA"/>
</dbReference>
<evidence type="ECO:0000313" key="2">
    <source>
        <dbReference type="EMBL" id="ROH92079.1"/>
    </source>
</evidence>
<reference evidence="2 3" key="1">
    <citation type="submission" date="2018-10" db="EMBL/GenBank/DDBJ databases">
        <authorList>
            <person name="Chen W.-M."/>
        </authorList>
    </citation>
    <scope>NUCLEOTIDE SEQUENCE [LARGE SCALE GENOMIC DNA]</scope>
    <source>
        <strain evidence="2 3">THS-13</strain>
    </source>
</reference>
<dbReference type="Proteomes" id="UP000282106">
    <property type="component" value="Unassembled WGS sequence"/>
</dbReference>
<accession>A0A3N0VH48</accession>
<sequence length="225" mass="24126">MHQALTHRLLAAGILAGPLVLAVEFTLAATREGFDWQRHASSQLALGDGGWMQALNFVVAGVLMLAFALGLHRALRNQPGGRWAAWLMAVFALSHVGVGLFSTDPAFGFPPGPDTPAGLPAYHQASTHALLHSLFGLLGFLALAAACALLAWHFRRRGETGWALVALLPTLAVVAISVYAGHYESRHSEPAVRATAQFDFRPMWAGLPLIWGALSALAWALRRRA</sequence>
<dbReference type="InterPro" id="IPR009339">
    <property type="entry name" value="DUF998"/>
</dbReference>
<dbReference type="Pfam" id="PF06197">
    <property type="entry name" value="DUF998"/>
    <property type="match status" value="1"/>
</dbReference>
<feature type="transmembrane region" description="Helical" evidence="1">
    <location>
        <begin position="129"/>
        <end position="152"/>
    </location>
</feature>
<gene>
    <name evidence="2" type="ORF">ED208_06840</name>
</gene>
<dbReference type="AlphaFoldDB" id="A0A3N0VH48"/>
<feature type="transmembrane region" description="Helical" evidence="1">
    <location>
        <begin position="203"/>
        <end position="221"/>
    </location>
</feature>
<feature type="transmembrane region" description="Helical" evidence="1">
    <location>
        <begin position="83"/>
        <end position="101"/>
    </location>
</feature>